<feature type="domain" description="F-box" evidence="1">
    <location>
        <begin position="85"/>
        <end position="131"/>
    </location>
</feature>
<gene>
    <name evidence="2" type="ORF">TIFTF001_026824</name>
</gene>
<evidence type="ECO:0000313" key="3">
    <source>
        <dbReference type="Proteomes" id="UP001187192"/>
    </source>
</evidence>
<keyword evidence="3" id="KW-1185">Reference proteome</keyword>
<dbReference type="InterPro" id="IPR001810">
    <property type="entry name" value="F-box_dom"/>
</dbReference>
<comment type="caution">
    <text evidence="2">The sequence shown here is derived from an EMBL/GenBank/DDBJ whole genome shotgun (WGS) entry which is preliminary data.</text>
</comment>
<accession>A0AA88DLW6</accession>
<dbReference type="Pfam" id="PF12937">
    <property type="entry name" value="F-box-like"/>
    <property type="match status" value="1"/>
</dbReference>
<dbReference type="Proteomes" id="UP001187192">
    <property type="component" value="Unassembled WGS sequence"/>
</dbReference>
<evidence type="ECO:0000259" key="1">
    <source>
        <dbReference type="PROSITE" id="PS50181"/>
    </source>
</evidence>
<dbReference type="EMBL" id="BTGU01000072">
    <property type="protein sequence ID" value="GMN57722.1"/>
    <property type="molecule type" value="Genomic_DNA"/>
</dbReference>
<dbReference type="PROSITE" id="PS50181">
    <property type="entry name" value="FBOX"/>
    <property type="match status" value="1"/>
</dbReference>
<evidence type="ECO:0000313" key="2">
    <source>
        <dbReference type="EMBL" id="GMN57722.1"/>
    </source>
</evidence>
<reference evidence="2" key="1">
    <citation type="submission" date="2023-07" db="EMBL/GenBank/DDBJ databases">
        <title>draft genome sequence of fig (Ficus carica).</title>
        <authorList>
            <person name="Takahashi T."/>
            <person name="Nishimura K."/>
        </authorList>
    </citation>
    <scope>NUCLEOTIDE SEQUENCE</scope>
</reference>
<dbReference type="PANTHER" id="PTHR31482:SF18">
    <property type="entry name" value="ESTS AU081301(E20138)"/>
    <property type="match status" value="1"/>
</dbReference>
<protein>
    <recommendedName>
        <fullName evidence="1">F-box domain-containing protein</fullName>
    </recommendedName>
</protein>
<dbReference type="Gene3D" id="1.20.1280.50">
    <property type="match status" value="1"/>
</dbReference>
<dbReference type="PANTHER" id="PTHR31482">
    <property type="entry name" value="ESTS AU081301(E20138)"/>
    <property type="match status" value="1"/>
</dbReference>
<dbReference type="AlphaFoldDB" id="A0AA88DLW6"/>
<dbReference type="SUPFAM" id="SSF81383">
    <property type="entry name" value="F-box domain"/>
    <property type="match status" value="1"/>
</dbReference>
<proteinExistence type="predicted"/>
<dbReference type="InterPro" id="IPR036047">
    <property type="entry name" value="F-box-like_dom_sf"/>
</dbReference>
<sequence>MLYFLISCVPLILLSESFTHKALQLCEGVLKLLSIWFCGEFSRFFVSWFRNTRAISSNFLQVPMSFSFKKMTFCSKVANVEEERVISLLDLPELTLECVFERLSPAGLCSMAGVCSSLRERCTSEHLWERHLKQKWSKVIGDRAYREWQCHVASTNGPNLADRNKKKGFFEFLLHAKPFSWIMPKTEKNTKGRTNLPADSVMTWYLSLESGKFWFPAQVYNRENGHIGFMLSCYDAHLSYDSRTNTFQARYSPHGRRTIEENIEWDRLRAAPIDTPPFELHASDCLHDLKPGDHIEIQWRRNKDFPYGWWYGLVGHLEPCDGNETHCRCLCSDTIVLEFNQYTPGSRWRRTVINRKDHRKEGNEADGFYGGIRKLYNGEEIARDFSKLFASDGFEQLGPFCHQSGAVLDLGSQLGALIRSAGTTYVRVRS</sequence>
<organism evidence="2 3">
    <name type="scientific">Ficus carica</name>
    <name type="common">Common fig</name>
    <dbReference type="NCBI Taxonomy" id="3494"/>
    <lineage>
        <taxon>Eukaryota</taxon>
        <taxon>Viridiplantae</taxon>
        <taxon>Streptophyta</taxon>
        <taxon>Embryophyta</taxon>
        <taxon>Tracheophyta</taxon>
        <taxon>Spermatophyta</taxon>
        <taxon>Magnoliopsida</taxon>
        <taxon>eudicotyledons</taxon>
        <taxon>Gunneridae</taxon>
        <taxon>Pentapetalae</taxon>
        <taxon>rosids</taxon>
        <taxon>fabids</taxon>
        <taxon>Rosales</taxon>
        <taxon>Moraceae</taxon>
        <taxon>Ficeae</taxon>
        <taxon>Ficus</taxon>
    </lineage>
</organism>
<name>A0AA88DLW6_FICCA</name>